<proteinExistence type="predicted"/>
<evidence type="ECO:0000313" key="2">
    <source>
        <dbReference type="EMBL" id="MBX56965.1"/>
    </source>
</evidence>
<feature type="compositionally biased region" description="Polar residues" evidence="1">
    <location>
        <begin position="1"/>
        <end position="19"/>
    </location>
</feature>
<sequence>MSKRPVTSITKSRKTNQNLMHPKKQKRTSGSKPVWEQHSKQKSTNSQSIIFVQAIPSMMGVINFFQ</sequence>
<accession>A0A2P2PQI2</accession>
<reference evidence="2" key="1">
    <citation type="submission" date="2018-02" db="EMBL/GenBank/DDBJ databases">
        <title>Rhizophora mucronata_Transcriptome.</title>
        <authorList>
            <person name="Meera S.P."/>
            <person name="Sreeshan A."/>
            <person name="Augustine A."/>
        </authorList>
    </citation>
    <scope>NUCLEOTIDE SEQUENCE</scope>
    <source>
        <tissue evidence="2">Leaf</tissue>
    </source>
</reference>
<evidence type="ECO:0000256" key="1">
    <source>
        <dbReference type="SAM" id="MobiDB-lite"/>
    </source>
</evidence>
<dbReference type="AlphaFoldDB" id="A0A2P2PQI2"/>
<feature type="region of interest" description="Disordered" evidence="1">
    <location>
        <begin position="1"/>
        <end position="47"/>
    </location>
</feature>
<organism evidence="2">
    <name type="scientific">Rhizophora mucronata</name>
    <name type="common">Asiatic mangrove</name>
    <dbReference type="NCBI Taxonomy" id="61149"/>
    <lineage>
        <taxon>Eukaryota</taxon>
        <taxon>Viridiplantae</taxon>
        <taxon>Streptophyta</taxon>
        <taxon>Embryophyta</taxon>
        <taxon>Tracheophyta</taxon>
        <taxon>Spermatophyta</taxon>
        <taxon>Magnoliopsida</taxon>
        <taxon>eudicotyledons</taxon>
        <taxon>Gunneridae</taxon>
        <taxon>Pentapetalae</taxon>
        <taxon>rosids</taxon>
        <taxon>fabids</taxon>
        <taxon>Malpighiales</taxon>
        <taxon>Rhizophoraceae</taxon>
        <taxon>Rhizophora</taxon>
    </lineage>
</organism>
<dbReference type="EMBL" id="GGEC01076481">
    <property type="protein sequence ID" value="MBX56965.1"/>
    <property type="molecule type" value="Transcribed_RNA"/>
</dbReference>
<name>A0A2P2PQI2_RHIMU</name>
<protein>
    <submittedName>
        <fullName evidence="2">Uncharacterized protein</fullName>
    </submittedName>
</protein>